<evidence type="ECO:0000256" key="11">
    <source>
        <dbReference type="ARBA" id="ARBA00023204"/>
    </source>
</evidence>
<dbReference type="AlphaFoldDB" id="X1H2S7"/>
<evidence type="ECO:0000256" key="4">
    <source>
        <dbReference type="ARBA" id="ARBA00022723"/>
    </source>
</evidence>
<dbReference type="GO" id="GO:0003677">
    <property type="term" value="F:DNA binding"/>
    <property type="evidence" value="ECO:0007669"/>
    <property type="project" value="UniProtKB-KW"/>
</dbReference>
<dbReference type="GO" id="GO:0006310">
    <property type="term" value="P:DNA recombination"/>
    <property type="evidence" value="ECO:0007669"/>
    <property type="project" value="UniProtKB-KW"/>
</dbReference>
<dbReference type="GO" id="GO:0006281">
    <property type="term" value="P:DNA repair"/>
    <property type="evidence" value="ECO:0007669"/>
    <property type="project" value="UniProtKB-KW"/>
</dbReference>
<evidence type="ECO:0000256" key="2">
    <source>
        <dbReference type="ARBA" id="ARBA00022490"/>
    </source>
</evidence>
<gene>
    <name evidence="12" type="ORF">S03H2_33359</name>
</gene>
<name>X1H2S7_9ZZZZ</name>
<evidence type="ECO:0000256" key="7">
    <source>
        <dbReference type="ARBA" id="ARBA00022801"/>
    </source>
</evidence>
<dbReference type="InterPro" id="IPR036397">
    <property type="entry name" value="RNaseH_sf"/>
</dbReference>
<evidence type="ECO:0000256" key="10">
    <source>
        <dbReference type="ARBA" id="ARBA00023172"/>
    </source>
</evidence>
<dbReference type="SUPFAM" id="SSF53098">
    <property type="entry name" value="Ribonuclease H-like"/>
    <property type="match status" value="1"/>
</dbReference>
<dbReference type="InterPro" id="IPR012337">
    <property type="entry name" value="RNaseH-like_sf"/>
</dbReference>
<evidence type="ECO:0000256" key="9">
    <source>
        <dbReference type="ARBA" id="ARBA00023125"/>
    </source>
</evidence>
<keyword evidence="2" id="KW-0963">Cytoplasm</keyword>
<keyword evidence="9" id="KW-0238">DNA-binding</keyword>
<dbReference type="GO" id="GO:0046872">
    <property type="term" value="F:metal ion binding"/>
    <property type="evidence" value="ECO:0007669"/>
    <property type="project" value="UniProtKB-KW"/>
</dbReference>
<reference evidence="12" key="1">
    <citation type="journal article" date="2014" name="Front. Microbiol.">
        <title>High frequency of phylogenetically diverse reductive dehalogenase-homologous genes in deep subseafloor sedimentary metagenomes.</title>
        <authorList>
            <person name="Kawai M."/>
            <person name="Futagami T."/>
            <person name="Toyoda A."/>
            <person name="Takaki Y."/>
            <person name="Nishi S."/>
            <person name="Hori S."/>
            <person name="Arai W."/>
            <person name="Tsubouchi T."/>
            <person name="Morono Y."/>
            <person name="Uchiyama I."/>
            <person name="Ito T."/>
            <person name="Fujiyama A."/>
            <person name="Inagaki F."/>
            <person name="Takami H."/>
        </authorList>
    </citation>
    <scope>NUCLEOTIDE SEQUENCE</scope>
    <source>
        <strain evidence="12">Expedition CK06-06</strain>
    </source>
</reference>
<dbReference type="Gene3D" id="3.30.420.10">
    <property type="entry name" value="Ribonuclease H-like superfamily/Ribonuclease H"/>
    <property type="match status" value="1"/>
</dbReference>
<dbReference type="PANTHER" id="PTHR30194">
    <property type="entry name" value="CROSSOVER JUNCTION ENDODEOXYRIBONUCLEASE RUVC"/>
    <property type="match status" value="1"/>
</dbReference>
<evidence type="ECO:0000256" key="5">
    <source>
        <dbReference type="ARBA" id="ARBA00022759"/>
    </source>
</evidence>
<dbReference type="InterPro" id="IPR002176">
    <property type="entry name" value="X-over_junc_endoDNase_RuvC"/>
</dbReference>
<organism evidence="12">
    <name type="scientific">marine sediment metagenome</name>
    <dbReference type="NCBI Taxonomy" id="412755"/>
    <lineage>
        <taxon>unclassified sequences</taxon>
        <taxon>metagenomes</taxon>
        <taxon>ecological metagenomes</taxon>
    </lineage>
</organism>
<evidence type="ECO:0000256" key="3">
    <source>
        <dbReference type="ARBA" id="ARBA00022722"/>
    </source>
</evidence>
<evidence type="ECO:0000256" key="6">
    <source>
        <dbReference type="ARBA" id="ARBA00022763"/>
    </source>
</evidence>
<feature type="non-terminal residue" evidence="12">
    <location>
        <position position="148"/>
    </location>
</feature>
<keyword evidence="10" id="KW-0233">DNA recombination</keyword>
<keyword evidence="4" id="KW-0479">Metal-binding</keyword>
<proteinExistence type="inferred from homology"/>
<comment type="caution">
    <text evidence="12">The sequence shown here is derived from an EMBL/GenBank/DDBJ whole genome shotgun (WGS) entry which is preliminary data.</text>
</comment>
<keyword evidence="11" id="KW-0234">DNA repair</keyword>
<dbReference type="Pfam" id="PF02075">
    <property type="entry name" value="RuvC"/>
    <property type="match status" value="1"/>
</dbReference>
<dbReference type="GO" id="GO:0004520">
    <property type="term" value="F:DNA endonuclease activity"/>
    <property type="evidence" value="ECO:0007669"/>
    <property type="project" value="InterPro"/>
</dbReference>
<sequence length="148" mass="16699">MSYLSLKSAMSKNNHKILAIDPGTRVMGIAFLDKRKLIYHGVKVTKKKRSPHETLREGRKIILRLIKDFKPQVLVFEKAFFANNRSASLLNVFVDEIKAIGRRKELKVIGYAPSTVKKFICGNGRASKKELARVIVSNTLSLKSTSLK</sequence>
<protein>
    <submittedName>
        <fullName evidence="12">Uncharacterized protein</fullName>
    </submittedName>
</protein>
<dbReference type="EMBL" id="BARU01020297">
    <property type="protein sequence ID" value="GAH48164.1"/>
    <property type="molecule type" value="Genomic_DNA"/>
</dbReference>
<keyword evidence="8" id="KW-0460">Magnesium</keyword>
<comment type="similarity">
    <text evidence="1">Belongs to the RuvC family.</text>
</comment>
<keyword evidence="3" id="KW-0540">Nuclease</keyword>
<dbReference type="GO" id="GO:0016787">
    <property type="term" value="F:hydrolase activity"/>
    <property type="evidence" value="ECO:0007669"/>
    <property type="project" value="UniProtKB-KW"/>
</dbReference>
<keyword evidence="7" id="KW-0378">Hydrolase</keyword>
<keyword evidence="5" id="KW-0255">Endonuclease</keyword>
<dbReference type="PANTHER" id="PTHR30194:SF3">
    <property type="entry name" value="CROSSOVER JUNCTION ENDODEOXYRIBONUCLEASE RUVC"/>
    <property type="match status" value="1"/>
</dbReference>
<keyword evidence="6" id="KW-0227">DNA damage</keyword>
<accession>X1H2S7</accession>
<evidence type="ECO:0000313" key="12">
    <source>
        <dbReference type="EMBL" id="GAH48164.1"/>
    </source>
</evidence>
<evidence type="ECO:0000256" key="1">
    <source>
        <dbReference type="ARBA" id="ARBA00009518"/>
    </source>
</evidence>
<evidence type="ECO:0000256" key="8">
    <source>
        <dbReference type="ARBA" id="ARBA00022842"/>
    </source>
</evidence>